<dbReference type="PANTHER" id="PTHR43739:SF5">
    <property type="entry name" value="EXO-ALPHA-SIALIDASE"/>
    <property type="match status" value="1"/>
</dbReference>
<keyword evidence="2" id="KW-1185">Reference proteome</keyword>
<dbReference type="Proteomes" id="UP000248806">
    <property type="component" value="Unassembled WGS sequence"/>
</dbReference>
<proteinExistence type="predicted"/>
<dbReference type="OrthoDB" id="9757947at2"/>
<dbReference type="GO" id="GO:0010411">
    <property type="term" value="P:xyloglucan metabolic process"/>
    <property type="evidence" value="ECO:0007669"/>
    <property type="project" value="TreeGrafter"/>
</dbReference>
<sequence length="330" mass="35552">MSKQNFSNAYIAASNALAVLREGRSVELQLVGTRPVCVAIDPSRPERVYCGTFDQGLWYSADAGRSWEPVGAGIPHLAVTAVAVNERGVVYAGTEPGSLYRSEDGGRTWQDLAALRALPSAPTWSFPPRPETNHVRWITFDPQAPERVYVAIEAGALVRSLDGGLTWEDRKPGGPYDTHTLVMHPQAPLTLYSAAGDGFFLSEDGGDRWTASTQGIPYHYLWGAAVDPGDPSILVVSAAPSPMHAHTEAAAEATLFRRVGDGVWQQAEGLPQPKGTLISPVAALEPSVFYTISNRGLFRSEDSGQTWAQVPVQWPAGLELKRPNALVLAP</sequence>
<accession>A0A326U5H8</accession>
<organism evidence="1 2">
    <name type="scientific">Thermosporothrix hazakensis</name>
    <dbReference type="NCBI Taxonomy" id="644383"/>
    <lineage>
        <taxon>Bacteria</taxon>
        <taxon>Bacillati</taxon>
        <taxon>Chloroflexota</taxon>
        <taxon>Ktedonobacteria</taxon>
        <taxon>Ktedonobacterales</taxon>
        <taxon>Thermosporotrichaceae</taxon>
        <taxon>Thermosporothrix</taxon>
    </lineage>
</organism>
<dbReference type="AlphaFoldDB" id="A0A326U5H8"/>
<dbReference type="EMBL" id="QKUF01000009">
    <property type="protein sequence ID" value="PZW29191.1"/>
    <property type="molecule type" value="Genomic_DNA"/>
</dbReference>
<reference evidence="1 2" key="1">
    <citation type="submission" date="2018-06" db="EMBL/GenBank/DDBJ databases">
        <title>Genomic Encyclopedia of Archaeal and Bacterial Type Strains, Phase II (KMG-II): from individual species to whole genera.</title>
        <authorList>
            <person name="Goeker M."/>
        </authorList>
    </citation>
    <scope>NUCLEOTIDE SEQUENCE [LARGE SCALE GENOMIC DNA]</scope>
    <source>
        <strain evidence="1 2">ATCC BAA-1881</strain>
    </source>
</reference>
<name>A0A326U5H8_THEHA</name>
<dbReference type="RefSeq" id="WP_111323160.1">
    <property type="nucleotide sequence ID" value="NZ_BIFX01000001.1"/>
</dbReference>
<dbReference type="PANTHER" id="PTHR43739">
    <property type="entry name" value="XYLOGLUCANASE (EUROFUNG)"/>
    <property type="match status" value="1"/>
</dbReference>
<dbReference type="Gene3D" id="2.130.10.10">
    <property type="entry name" value="YVTN repeat-like/Quinoprotein amine dehydrogenase"/>
    <property type="match status" value="2"/>
</dbReference>
<gene>
    <name evidence="1" type="ORF">EI42_02912</name>
</gene>
<dbReference type="InterPro" id="IPR052025">
    <property type="entry name" value="Xyloglucanase_GH74"/>
</dbReference>
<evidence type="ECO:0008006" key="3">
    <source>
        <dbReference type="Google" id="ProtNLM"/>
    </source>
</evidence>
<evidence type="ECO:0000313" key="1">
    <source>
        <dbReference type="EMBL" id="PZW29191.1"/>
    </source>
</evidence>
<dbReference type="CDD" id="cd15482">
    <property type="entry name" value="Sialidase_non-viral"/>
    <property type="match status" value="1"/>
</dbReference>
<protein>
    <recommendedName>
        <fullName evidence="3">Glycosyl hydrolase</fullName>
    </recommendedName>
</protein>
<dbReference type="InterPro" id="IPR015943">
    <property type="entry name" value="WD40/YVTN_repeat-like_dom_sf"/>
</dbReference>
<comment type="caution">
    <text evidence="1">The sequence shown here is derived from an EMBL/GenBank/DDBJ whole genome shotgun (WGS) entry which is preliminary data.</text>
</comment>
<dbReference type="SUPFAM" id="SSF110296">
    <property type="entry name" value="Oligoxyloglucan reducing end-specific cellobiohydrolase"/>
    <property type="match status" value="1"/>
</dbReference>
<evidence type="ECO:0000313" key="2">
    <source>
        <dbReference type="Proteomes" id="UP000248806"/>
    </source>
</evidence>